<sequence>MNKRHSPAVRAMTAFCNAQLYESFYGVAQLVHMGGITLSTSTSQSLLRRRRRRRLLTLKHIKYCAEVQTSDARPFVHLMERPKEPEPEPEPEPGPERWLAALKVQMD</sequence>
<protein>
    <submittedName>
        <fullName evidence="1">GL14393</fullName>
    </submittedName>
</protein>
<dbReference type="Proteomes" id="UP000008744">
    <property type="component" value="Unassembled WGS sequence"/>
</dbReference>
<reference evidence="1 2" key="1">
    <citation type="journal article" date="2007" name="Nature">
        <title>Evolution of genes and genomes on the Drosophila phylogeny.</title>
        <authorList>
            <consortium name="Drosophila 12 Genomes Consortium"/>
            <person name="Clark A.G."/>
            <person name="Eisen M.B."/>
            <person name="Smith D.R."/>
            <person name="Bergman C.M."/>
            <person name="Oliver B."/>
            <person name="Markow T.A."/>
            <person name="Kaufman T.C."/>
            <person name="Kellis M."/>
            <person name="Gelbart W."/>
            <person name="Iyer V.N."/>
            <person name="Pollard D.A."/>
            <person name="Sackton T.B."/>
            <person name="Larracuente A.M."/>
            <person name="Singh N.D."/>
            <person name="Abad J.P."/>
            <person name="Abt D.N."/>
            <person name="Adryan B."/>
            <person name="Aguade M."/>
            <person name="Akashi H."/>
            <person name="Anderson W.W."/>
            <person name="Aquadro C.F."/>
            <person name="Ardell D.H."/>
            <person name="Arguello R."/>
            <person name="Artieri C.G."/>
            <person name="Barbash D.A."/>
            <person name="Barker D."/>
            <person name="Barsanti P."/>
            <person name="Batterham P."/>
            <person name="Batzoglou S."/>
            <person name="Begun D."/>
            <person name="Bhutkar A."/>
            <person name="Blanco E."/>
            <person name="Bosak S.A."/>
            <person name="Bradley R.K."/>
            <person name="Brand A.D."/>
            <person name="Brent M.R."/>
            <person name="Brooks A.N."/>
            <person name="Brown R.H."/>
            <person name="Butlin R.K."/>
            <person name="Caggese C."/>
            <person name="Calvi B.R."/>
            <person name="Bernardo de Carvalho A."/>
            <person name="Caspi A."/>
            <person name="Castrezana S."/>
            <person name="Celniker S.E."/>
            <person name="Chang J.L."/>
            <person name="Chapple C."/>
            <person name="Chatterji S."/>
            <person name="Chinwalla A."/>
            <person name="Civetta A."/>
            <person name="Clifton S.W."/>
            <person name="Comeron J.M."/>
            <person name="Costello J.C."/>
            <person name="Coyne J.A."/>
            <person name="Daub J."/>
            <person name="David R.G."/>
            <person name="Delcher A.L."/>
            <person name="Delehaunty K."/>
            <person name="Do C.B."/>
            <person name="Ebling H."/>
            <person name="Edwards K."/>
            <person name="Eickbush T."/>
            <person name="Evans J.D."/>
            <person name="Filipski A."/>
            <person name="Findeiss S."/>
            <person name="Freyhult E."/>
            <person name="Fulton L."/>
            <person name="Fulton R."/>
            <person name="Garcia A.C."/>
            <person name="Gardiner A."/>
            <person name="Garfield D.A."/>
            <person name="Garvin B.E."/>
            <person name="Gibson G."/>
            <person name="Gilbert D."/>
            <person name="Gnerre S."/>
            <person name="Godfrey J."/>
            <person name="Good R."/>
            <person name="Gotea V."/>
            <person name="Gravely B."/>
            <person name="Greenberg A.J."/>
            <person name="Griffiths-Jones S."/>
            <person name="Gross S."/>
            <person name="Guigo R."/>
            <person name="Gustafson E.A."/>
            <person name="Haerty W."/>
            <person name="Hahn M.W."/>
            <person name="Halligan D.L."/>
            <person name="Halpern A.L."/>
            <person name="Halter G.M."/>
            <person name="Han M.V."/>
            <person name="Heger A."/>
            <person name="Hillier L."/>
            <person name="Hinrichs A.S."/>
            <person name="Holmes I."/>
            <person name="Hoskins R.A."/>
            <person name="Hubisz M.J."/>
            <person name="Hultmark D."/>
            <person name="Huntley M.A."/>
            <person name="Jaffe D.B."/>
            <person name="Jagadeeshan S."/>
            <person name="Jeck W.R."/>
            <person name="Johnson J."/>
            <person name="Jones C.D."/>
            <person name="Jordan W.C."/>
            <person name="Karpen G.H."/>
            <person name="Kataoka E."/>
            <person name="Keightley P.D."/>
            <person name="Kheradpour P."/>
            <person name="Kirkness E.F."/>
            <person name="Koerich L.B."/>
            <person name="Kristiansen K."/>
            <person name="Kudrna D."/>
            <person name="Kulathinal R.J."/>
            <person name="Kumar S."/>
            <person name="Kwok R."/>
            <person name="Lander E."/>
            <person name="Langley C.H."/>
            <person name="Lapoint R."/>
            <person name="Lazzaro B.P."/>
            <person name="Lee S.J."/>
            <person name="Levesque L."/>
            <person name="Li R."/>
            <person name="Lin C.F."/>
            <person name="Lin M.F."/>
            <person name="Lindblad-Toh K."/>
            <person name="Llopart A."/>
            <person name="Long M."/>
            <person name="Low L."/>
            <person name="Lozovsky E."/>
            <person name="Lu J."/>
            <person name="Luo M."/>
            <person name="Machado C.A."/>
            <person name="Makalowski W."/>
            <person name="Marzo M."/>
            <person name="Matsuda M."/>
            <person name="Matzkin L."/>
            <person name="McAllister B."/>
            <person name="McBride C.S."/>
            <person name="McKernan B."/>
            <person name="McKernan K."/>
            <person name="Mendez-Lago M."/>
            <person name="Minx P."/>
            <person name="Mollenhauer M.U."/>
            <person name="Montooth K."/>
            <person name="Mount S.M."/>
            <person name="Mu X."/>
            <person name="Myers E."/>
            <person name="Negre B."/>
            <person name="Newfeld S."/>
            <person name="Nielsen R."/>
            <person name="Noor M.A."/>
            <person name="O'Grady P."/>
            <person name="Pachter L."/>
            <person name="Papaceit M."/>
            <person name="Parisi M.J."/>
            <person name="Parisi M."/>
            <person name="Parts L."/>
            <person name="Pedersen J.S."/>
            <person name="Pesole G."/>
            <person name="Phillippy A.M."/>
            <person name="Ponting C.P."/>
            <person name="Pop M."/>
            <person name="Porcelli D."/>
            <person name="Powell J.R."/>
            <person name="Prohaska S."/>
            <person name="Pruitt K."/>
            <person name="Puig M."/>
            <person name="Quesneville H."/>
            <person name="Ram K.R."/>
            <person name="Rand D."/>
            <person name="Rasmussen M.D."/>
            <person name="Reed L.K."/>
            <person name="Reenan R."/>
            <person name="Reily A."/>
            <person name="Remington K.A."/>
            <person name="Rieger T.T."/>
            <person name="Ritchie M.G."/>
            <person name="Robin C."/>
            <person name="Rogers Y.H."/>
            <person name="Rohde C."/>
            <person name="Rozas J."/>
            <person name="Rubenfield M.J."/>
            <person name="Ruiz A."/>
            <person name="Russo S."/>
            <person name="Salzberg S.L."/>
            <person name="Sanchez-Gracia A."/>
            <person name="Saranga D.J."/>
            <person name="Sato H."/>
            <person name="Schaeffer S.W."/>
            <person name="Schatz M.C."/>
            <person name="Schlenke T."/>
            <person name="Schwartz R."/>
            <person name="Segarra C."/>
            <person name="Singh R.S."/>
            <person name="Sirot L."/>
            <person name="Sirota M."/>
            <person name="Sisneros N.B."/>
            <person name="Smith C.D."/>
            <person name="Smith T.F."/>
            <person name="Spieth J."/>
            <person name="Stage D.E."/>
            <person name="Stark A."/>
            <person name="Stephan W."/>
            <person name="Strausberg R.L."/>
            <person name="Strempel S."/>
            <person name="Sturgill D."/>
            <person name="Sutton G."/>
            <person name="Sutton G.G."/>
            <person name="Tao W."/>
            <person name="Teichmann S."/>
            <person name="Tobari Y.N."/>
            <person name="Tomimura Y."/>
            <person name="Tsolas J.M."/>
            <person name="Valente V.L."/>
            <person name="Venter E."/>
            <person name="Venter J.C."/>
            <person name="Vicario S."/>
            <person name="Vieira F.G."/>
            <person name="Vilella A.J."/>
            <person name="Villasante A."/>
            <person name="Walenz B."/>
            <person name="Wang J."/>
            <person name="Wasserman M."/>
            <person name="Watts T."/>
            <person name="Wilson D."/>
            <person name="Wilson R.K."/>
            <person name="Wing R.A."/>
            <person name="Wolfner M.F."/>
            <person name="Wong A."/>
            <person name="Wong G.K."/>
            <person name="Wu C.I."/>
            <person name="Wu G."/>
            <person name="Yamamoto D."/>
            <person name="Yang H.P."/>
            <person name="Yang S.P."/>
            <person name="Yorke J.A."/>
            <person name="Yoshida K."/>
            <person name="Zdobnov E."/>
            <person name="Zhang P."/>
            <person name="Zhang Y."/>
            <person name="Zimin A.V."/>
            <person name="Baldwin J."/>
            <person name="Abdouelleil A."/>
            <person name="Abdulkadir J."/>
            <person name="Abebe A."/>
            <person name="Abera B."/>
            <person name="Abreu J."/>
            <person name="Acer S.C."/>
            <person name="Aftuck L."/>
            <person name="Alexander A."/>
            <person name="An P."/>
            <person name="Anderson E."/>
            <person name="Anderson S."/>
            <person name="Arachi H."/>
            <person name="Azer M."/>
            <person name="Bachantsang P."/>
            <person name="Barry A."/>
            <person name="Bayul T."/>
            <person name="Berlin A."/>
            <person name="Bessette D."/>
            <person name="Bloom T."/>
            <person name="Blye J."/>
            <person name="Boguslavskiy L."/>
            <person name="Bonnet C."/>
            <person name="Boukhgalter B."/>
            <person name="Bourzgui I."/>
            <person name="Brown A."/>
            <person name="Cahill P."/>
            <person name="Channer S."/>
            <person name="Cheshatsang Y."/>
            <person name="Chuda L."/>
            <person name="Citroen M."/>
            <person name="Collymore A."/>
            <person name="Cooke P."/>
            <person name="Costello M."/>
            <person name="D'Aco K."/>
            <person name="Daza R."/>
            <person name="De Haan G."/>
            <person name="DeGray S."/>
            <person name="DeMaso C."/>
            <person name="Dhargay N."/>
            <person name="Dooley K."/>
            <person name="Dooley E."/>
            <person name="Doricent M."/>
            <person name="Dorje P."/>
            <person name="Dorjee K."/>
            <person name="Dupes A."/>
            <person name="Elong R."/>
            <person name="Falk J."/>
            <person name="Farina A."/>
            <person name="Faro S."/>
            <person name="Ferguson D."/>
            <person name="Fisher S."/>
            <person name="Foley C.D."/>
            <person name="Franke A."/>
            <person name="Friedrich D."/>
            <person name="Gadbois L."/>
            <person name="Gearin G."/>
            <person name="Gearin C.R."/>
            <person name="Giannoukos G."/>
            <person name="Goode T."/>
            <person name="Graham J."/>
            <person name="Grandbois E."/>
            <person name="Grewal S."/>
            <person name="Gyaltsen K."/>
            <person name="Hafez N."/>
            <person name="Hagos B."/>
            <person name="Hall J."/>
            <person name="Henson C."/>
            <person name="Hollinger A."/>
            <person name="Honan T."/>
            <person name="Huard M.D."/>
            <person name="Hughes L."/>
            <person name="Hurhula B."/>
            <person name="Husby M.E."/>
            <person name="Kamat A."/>
            <person name="Kanga B."/>
            <person name="Kashin S."/>
            <person name="Khazanovich D."/>
            <person name="Kisner P."/>
            <person name="Lance K."/>
            <person name="Lara M."/>
            <person name="Lee W."/>
            <person name="Lennon N."/>
            <person name="Letendre F."/>
            <person name="LeVine R."/>
            <person name="Lipovsky A."/>
            <person name="Liu X."/>
            <person name="Liu J."/>
            <person name="Liu S."/>
            <person name="Lokyitsang T."/>
            <person name="Lokyitsang Y."/>
            <person name="Lubonja R."/>
            <person name="Lui A."/>
            <person name="MacDonald P."/>
            <person name="Magnisalis V."/>
            <person name="Maru K."/>
            <person name="Matthews C."/>
            <person name="McCusker W."/>
            <person name="McDonough S."/>
            <person name="Mehta T."/>
            <person name="Meldrim J."/>
            <person name="Meneus L."/>
            <person name="Mihai O."/>
            <person name="Mihalev A."/>
            <person name="Mihova T."/>
            <person name="Mittelman R."/>
            <person name="Mlenga V."/>
            <person name="Montmayeur A."/>
            <person name="Mulrain L."/>
            <person name="Navidi A."/>
            <person name="Naylor J."/>
            <person name="Negash T."/>
            <person name="Nguyen T."/>
            <person name="Nguyen N."/>
            <person name="Nicol R."/>
            <person name="Norbu C."/>
            <person name="Norbu N."/>
            <person name="Novod N."/>
            <person name="O'Neill B."/>
            <person name="Osman S."/>
            <person name="Markiewicz E."/>
            <person name="Oyono O.L."/>
            <person name="Patti C."/>
            <person name="Phunkhang P."/>
            <person name="Pierre F."/>
            <person name="Priest M."/>
            <person name="Raghuraman S."/>
            <person name="Rege F."/>
            <person name="Reyes R."/>
            <person name="Rise C."/>
            <person name="Rogov P."/>
            <person name="Ross K."/>
            <person name="Ryan E."/>
            <person name="Settipalli S."/>
            <person name="Shea T."/>
            <person name="Sherpa N."/>
            <person name="Shi L."/>
            <person name="Shih D."/>
            <person name="Sparrow T."/>
            <person name="Spaulding J."/>
            <person name="Stalker J."/>
            <person name="Stange-Thomann N."/>
            <person name="Stavropoulos S."/>
            <person name="Stone C."/>
            <person name="Strader C."/>
            <person name="Tesfaye S."/>
            <person name="Thomson T."/>
            <person name="Thoulutsang Y."/>
            <person name="Thoulutsang D."/>
            <person name="Topham K."/>
            <person name="Topping I."/>
            <person name="Tsamla T."/>
            <person name="Vassiliev H."/>
            <person name="Vo A."/>
            <person name="Wangchuk T."/>
            <person name="Wangdi T."/>
            <person name="Weiand M."/>
            <person name="Wilkinson J."/>
            <person name="Wilson A."/>
            <person name="Yadav S."/>
            <person name="Young G."/>
            <person name="Yu Q."/>
            <person name="Zembek L."/>
            <person name="Zhong D."/>
            <person name="Zimmer A."/>
            <person name="Zwirko Z."/>
            <person name="Jaffe D.B."/>
            <person name="Alvarez P."/>
            <person name="Brockman W."/>
            <person name="Butler J."/>
            <person name="Chin C."/>
            <person name="Gnerre S."/>
            <person name="Grabherr M."/>
            <person name="Kleber M."/>
            <person name="Mauceli E."/>
            <person name="MacCallum I."/>
        </authorList>
    </citation>
    <scope>NUCLEOTIDE SEQUENCE [LARGE SCALE GENOMIC DNA]</scope>
    <source>
        <strain evidence="2">MSH-3 / Tucson 14011-0111.49</strain>
    </source>
</reference>
<keyword evidence="2" id="KW-1185">Reference proteome</keyword>
<name>B4GTP2_DROPE</name>
<evidence type="ECO:0000313" key="2">
    <source>
        <dbReference type="Proteomes" id="UP000008744"/>
    </source>
</evidence>
<dbReference type="EMBL" id="CH479190">
    <property type="protein sequence ID" value="EDW25912.1"/>
    <property type="molecule type" value="Genomic_DNA"/>
</dbReference>
<evidence type="ECO:0000313" key="1">
    <source>
        <dbReference type="EMBL" id="EDW25912.1"/>
    </source>
</evidence>
<gene>
    <name evidence="1" type="primary">Dper\GL14393</name>
    <name evidence="1" type="ORF">Dper_GL14393</name>
</gene>
<proteinExistence type="predicted"/>
<dbReference type="AlphaFoldDB" id="B4GTP2"/>
<dbReference type="HOGENOM" id="CLU_2212647_0_0_1"/>
<organism evidence="2">
    <name type="scientific">Drosophila persimilis</name>
    <name type="common">Fruit fly</name>
    <dbReference type="NCBI Taxonomy" id="7234"/>
    <lineage>
        <taxon>Eukaryota</taxon>
        <taxon>Metazoa</taxon>
        <taxon>Ecdysozoa</taxon>
        <taxon>Arthropoda</taxon>
        <taxon>Hexapoda</taxon>
        <taxon>Insecta</taxon>
        <taxon>Pterygota</taxon>
        <taxon>Neoptera</taxon>
        <taxon>Endopterygota</taxon>
        <taxon>Diptera</taxon>
        <taxon>Brachycera</taxon>
        <taxon>Muscomorpha</taxon>
        <taxon>Ephydroidea</taxon>
        <taxon>Drosophilidae</taxon>
        <taxon>Drosophila</taxon>
        <taxon>Sophophora</taxon>
    </lineage>
</organism>
<accession>B4GTP2</accession>